<reference evidence="3" key="1">
    <citation type="submission" date="2019-04" db="EMBL/GenBank/DDBJ databases">
        <authorList>
            <person name="Melise S."/>
            <person name="Noan J."/>
            <person name="Okalmin O."/>
        </authorList>
    </citation>
    <scope>NUCLEOTIDE SEQUENCE</scope>
    <source>
        <strain evidence="3">FN9</strain>
    </source>
</reference>
<evidence type="ECO:0000313" key="2">
    <source>
        <dbReference type="EMBL" id="CAG1981192.1"/>
    </source>
</evidence>
<evidence type="ECO:0000313" key="3">
    <source>
        <dbReference type="EMBL" id="VIO63291.1"/>
    </source>
</evidence>
<sequence length="171" mass="18342">MPHPTMETINPALLMRQASHAPPSSNSPSNPAIASQFTGPVQQATPPTSPYPNSGGQGAWMGSVGFTTRFTRDSMGYGRATAETQATAYEPEPLQPLFGRSVSLSPLPEPTSENTQIPPGNRMGGDLAWLYGRPQSGYIQGQNVITCNGEQRIVAEKMYICRVFRAAGTSR</sequence>
<dbReference type="AlphaFoldDB" id="A0A4E9EK25"/>
<proteinExistence type="predicted"/>
<dbReference type="EMBL" id="CAAKMV010000174">
    <property type="protein sequence ID" value="VIO63291.1"/>
    <property type="molecule type" value="Genomic_DNA"/>
</dbReference>
<accession>A0A4E9EK25</accession>
<gene>
    <name evidence="3" type="ORF">FUG_LOCUS511807</name>
    <name evidence="2" type="ORF">MDCFG202_LOCUS211593</name>
</gene>
<evidence type="ECO:0000256" key="1">
    <source>
        <dbReference type="SAM" id="MobiDB-lite"/>
    </source>
</evidence>
<feature type="compositionally biased region" description="Low complexity" evidence="1">
    <location>
        <begin position="18"/>
        <end position="35"/>
    </location>
</feature>
<dbReference type="Proteomes" id="UP000746612">
    <property type="component" value="Unassembled WGS sequence"/>
</dbReference>
<protein>
    <submittedName>
        <fullName evidence="3">Uncharacterized protein</fullName>
    </submittedName>
</protein>
<organism evidence="3">
    <name type="scientific">Gibberella zeae</name>
    <name type="common">Wheat head blight fungus</name>
    <name type="synonym">Fusarium graminearum</name>
    <dbReference type="NCBI Taxonomy" id="5518"/>
    <lineage>
        <taxon>Eukaryota</taxon>
        <taxon>Fungi</taxon>
        <taxon>Dikarya</taxon>
        <taxon>Ascomycota</taxon>
        <taxon>Pezizomycotina</taxon>
        <taxon>Sordariomycetes</taxon>
        <taxon>Hypocreomycetidae</taxon>
        <taxon>Hypocreales</taxon>
        <taxon>Nectriaceae</taxon>
        <taxon>Fusarium</taxon>
    </lineage>
</organism>
<reference evidence="2" key="2">
    <citation type="submission" date="2021-03" db="EMBL/GenBank/DDBJ databases">
        <authorList>
            <person name="Alouane T."/>
            <person name="Langin T."/>
            <person name="Bonhomme L."/>
        </authorList>
    </citation>
    <scope>NUCLEOTIDE SEQUENCE</scope>
    <source>
        <strain evidence="2">MDC_Fg202</strain>
    </source>
</reference>
<name>A0A4E9EK25_GIBZA</name>
<feature type="region of interest" description="Disordered" evidence="1">
    <location>
        <begin position="18"/>
        <end position="62"/>
    </location>
</feature>
<dbReference type="EMBL" id="CAJPIJ010000121">
    <property type="protein sequence ID" value="CAG1981192.1"/>
    <property type="molecule type" value="Genomic_DNA"/>
</dbReference>
<feature type="compositionally biased region" description="Polar residues" evidence="1">
    <location>
        <begin position="36"/>
        <end position="54"/>
    </location>
</feature>